<proteinExistence type="predicted"/>
<dbReference type="EMBL" id="JALBCA010000012">
    <property type="protein sequence ID" value="KAI2391378.1"/>
    <property type="molecule type" value="Genomic_DNA"/>
</dbReference>
<reference evidence="1" key="1">
    <citation type="journal article" date="2022" name="bioRxiv">
        <title>Population genetic analysis of Ophidiomyces ophidiicola, the causative agent of snake fungal disease, indicates recent introductions to the USA.</title>
        <authorList>
            <person name="Ladner J.T."/>
            <person name="Palmer J.M."/>
            <person name="Ettinger C.L."/>
            <person name="Stajich J.E."/>
            <person name="Farrell T.M."/>
            <person name="Glorioso B.M."/>
            <person name="Lawson B."/>
            <person name="Price S.J."/>
            <person name="Stengle A.G."/>
            <person name="Grear D.A."/>
            <person name="Lorch J.M."/>
        </authorList>
    </citation>
    <scope>NUCLEOTIDE SEQUENCE</scope>
    <source>
        <strain evidence="1">NWHC 24266-5</strain>
    </source>
</reference>
<comment type="caution">
    <text evidence="1">The sequence shown here is derived from an EMBL/GenBank/DDBJ whole genome shotgun (WGS) entry which is preliminary data.</text>
</comment>
<dbReference type="EC" id="6.1.1.11" evidence="1"/>
<organism evidence="1">
    <name type="scientific">Ophidiomyces ophidiicola</name>
    <dbReference type="NCBI Taxonomy" id="1387563"/>
    <lineage>
        <taxon>Eukaryota</taxon>
        <taxon>Fungi</taxon>
        <taxon>Dikarya</taxon>
        <taxon>Ascomycota</taxon>
        <taxon>Pezizomycotina</taxon>
        <taxon>Eurotiomycetes</taxon>
        <taxon>Eurotiomycetidae</taxon>
        <taxon>Onygenales</taxon>
        <taxon>Onygenaceae</taxon>
        <taxon>Ophidiomyces</taxon>
    </lineage>
</organism>
<sequence length="514" mass="55763">MKPFVCLRCRLAARHGGAAAAAAAARWPRAPLARAFSSSPKPVPNVKHVRAHADRYAQACRDRHYAALADHPARIQALADEAAQLQKALDAPRTEIKSVQREIARVAADPDARDGVLDALRAQAKKLKDASQGLVDRRESCVEQIRQLALSLPNLSSSETPVGDIPRIVGYINYDPSNPPSHISSPSRNHVSIGTALGLLDFSSAATSSGWGWYYLINEGALLEQALVQYALSVAMRRGGWTPVAPPTLVYADIAEACGFQPRDANNEQQIWAIEQSEKDKSKPQRCLTGTAEIPLAAMYAGREIPAEKLPMRCIGVSRCYRAEAGARGVDTKGLYRVHEFTKVELFAWADDFSETTIDNTPATTMTSSSLFAEMLSIQTEILTSLNLPCRILEMPTGDLGASAARKQDIEALFPSRLNSSAPAATDPVFDTNGWGELTSASICTDYQSRRLGTRVRSGSTMRFPHTVNGTAVAVPRVLAAILEHGWDEERGVVVVPEVLRSWMGGLETIGRKA</sequence>
<keyword evidence="1" id="KW-0436">Ligase</keyword>
<evidence type="ECO:0000313" key="1">
    <source>
        <dbReference type="EMBL" id="KAI2391378.1"/>
    </source>
</evidence>
<accession>A0ACB8V3B4</accession>
<name>A0ACB8V3B4_9EURO</name>
<gene>
    <name evidence="1" type="primary">DIA4</name>
    <name evidence="1" type="ORF">LOY88_001202</name>
</gene>
<protein>
    <submittedName>
        <fullName evidence="1">Serine--tRNA ligase, mitochondrial</fullName>
        <ecNumber evidence="1">6.1.1.11</ecNumber>
    </submittedName>
</protein>